<evidence type="ECO:0000259" key="1">
    <source>
        <dbReference type="Pfam" id="PF00561"/>
    </source>
</evidence>
<dbReference type="PANTHER" id="PTHR43433">
    <property type="entry name" value="HYDROLASE, ALPHA/BETA FOLD FAMILY PROTEIN"/>
    <property type="match status" value="1"/>
</dbReference>
<dbReference type="EMBL" id="SLWM01000001">
    <property type="protein sequence ID" value="TCO31575.1"/>
    <property type="molecule type" value="Genomic_DNA"/>
</dbReference>
<dbReference type="Proteomes" id="UP000295818">
    <property type="component" value="Unassembled WGS sequence"/>
</dbReference>
<name>A0ABY2BTL7_9ACTN</name>
<evidence type="ECO:0000313" key="3">
    <source>
        <dbReference type="Proteomes" id="UP000295818"/>
    </source>
</evidence>
<dbReference type="SUPFAM" id="SSF53474">
    <property type="entry name" value="alpha/beta-Hydrolases"/>
    <property type="match status" value="1"/>
</dbReference>
<dbReference type="RefSeq" id="WP_132187401.1">
    <property type="nucleotide sequence ID" value="NZ_SLWM01000001.1"/>
</dbReference>
<comment type="caution">
    <text evidence="2">The sequence shown here is derived from an EMBL/GenBank/DDBJ whole genome shotgun (WGS) entry which is preliminary data.</text>
</comment>
<feature type="domain" description="AB hydrolase-1" evidence="1">
    <location>
        <begin position="25"/>
        <end position="246"/>
    </location>
</feature>
<proteinExistence type="predicted"/>
<dbReference type="PRINTS" id="PR00111">
    <property type="entry name" value="ABHYDROLASE"/>
</dbReference>
<dbReference type="InterPro" id="IPR000073">
    <property type="entry name" value="AB_hydrolase_1"/>
</dbReference>
<gene>
    <name evidence="2" type="ORF">EV644_101215</name>
</gene>
<dbReference type="InterPro" id="IPR050471">
    <property type="entry name" value="AB_hydrolase"/>
</dbReference>
<dbReference type="Gene3D" id="3.40.50.1820">
    <property type="entry name" value="alpha/beta hydrolase"/>
    <property type="match status" value="1"/>
</dbReference>
<accession>A0ABY2BTL7</accession>
<dbReference type="PANTHER" id="PTHR43433:SF5">
    <property type="entry name" value="AB HYDROLASE-1 DOMAIN-CONTAINING PROTEIN"/>
    <property type="match status" value="1"/>
</dbReference>
<reference evidence="2 3" key="1">
    <citation type="journal article" date="2015" name="Stand. Genomic Sci.">
        <title>Genomic Encyclopedia of Bacterial and Archaeal Type Strains, Phase III: the genomes of soil and plant-associated and newly described type strains.</title>
        <authorList>
            <person name="Whitman W.B."/>
            <person name="Woyke T."/>
            <person name="Klenk H.P."/>
            <person name="Zhou Y."/>
            <person name="Lilburn T.G."/>
            <person name="Beck B.J."/>
            <person name="De Vos P."/>
            <person name="Vandamme P."/>
            <person name="Eisen J.A."/>
            <person name="Garrity G."/>
            <person name="Hugenholtz P."/>
            <person name="Kyrpides N.C."/>
        </authorList>
    </citation>
    <scope>NUCLEOTIDE SEQUENCE [LARGE SCALE GENOMIC DNA]</scope>
    <source>
        <strain evidence="2 3">VKM Ac-2538</strain>
    </source>
</reference>
<organism evidence="2 3">
    <name type="scientific">Kribbella orskensis</name>
    <dbReference type="NCBI Taxonomy" id="2512216"/>
    <lineage>
        <taxon>Bacteria</taxon>
        <taxon>Bacillati</taxon>
        <taxon>Actinomycetota</taxon>
        <taxon>Actinomycetes</taxon>
        <taxon>Propionibacteriales</taxon>
        <taxon>Kribbellaceae</taxon>
        <taxon>Kribbella</taxon>
    </lineage>
</organism>
<sequence length="266" mass="29083">MSDVGSATAADGFRIAYQMRGSGTPLVLLAGQANNHRWWDAVRGDFEDSCQTITMDWRGTGDSDRPDEVYSTQGFADDVVAVLDHLGIEVADVYGTSMGGRVAQWVAIRYPGRVRRLVLGCTSPGKKHGFERSQEIRRALARADQAGRDRILLDLMYTPGWLAEHPGPYDVLGDSTMQTYARGRHLVASNNHEAWEELPAIKAPTLILHGADDVFSPAANAAVLAERIPDAHAHVIPGARHAYFHEFQTTASPLVLDFLADGQTFS</sequence>
<keyword evidence="3" id="KW-1185">Reference proteome</keyword>
<evidence type="ECO:0000313" key="2">
    <source>
        <dbReference type="EMBL" id="TCO31575.1"/>
    </source>
</evidence>
<protein>
    <submittedName>
        <fullName evidence="2">Pimeloyl-ACP methyl ester carboxylesterase</fullName>
    </submittedName>
</protein>
<dbReference type="Pfam" id="PF00561">
    <property type="entry name" value="Abhydrolase_1"/>
    <property type="match status" value="1"/>
</dbReference>
<dbReference type="InterPro" id="IPR029058">
    <property type="entry name" value="AB_hydrolase_fold"/>
</dbReference>